<proteinExistence type="predicted"/>
<organism evidence="2 3">
    <name type="scientific">Bifidobacterium canis</name>
    <dbReference type="NCBI Taxonomy" id="2610880"/>
    <lineage>
        <taxon>Bacteria</taxon>
        <taxon>Bacillati</taxon>
        <taxon>Actinomycetota</taxon>
        <taxon>Actinomycetes</taxon>
        <taxon>Bifidobacteriales</taxon>
        <taxon>Bifidobacteriaceae</taxon>
        <taxon>Bifidobacterium</taxon>
    </lineage>
</organism>
<reference evidence="2 3" key="1">
    <citation type="submission" date="2019-09" db="EMBL/GenBank/DDBJ databases">
        <title>Bifidobacterium canis sp. nov., isolated from the digestive tract of German Shepherd dog puppy.</title>
        <authorList>
            <person name="Bunesova V."/>
        </authorList>
    </citation>
    <scope>NUCLEOTIDE SEQUENCE [LARGE SCALE GENOMIC DNA]</scope>
    <source>
        <strain evidence="2 3">GSD1FS</strain>
    </source>
</reference>
<keyword evidence="3" id="KW-1185">Reference proteome</keyword>
<dbReference type="EMBL" id="WNLP01000002">
    <property type="protein sequence ID" value="MUH59198.1"/>
    <property type="molecule type" value="Genomic_DNA"/>
</dbReference>
<dbReference type="Pfam" id="PF05691">
    <property type="entry name" value="Raffinose_syn"/>
    <property type="match status" value="2"/>
</dbReference>
<evidence type="ECO:0000313" key="2">
    <source>
        <dbReference type="EMBL" id="MUH59198.1"/>
    </source>
</evidence>
<dbReference type="InterPro" id="IPR017853">
    <property type="entry name" value="GH"/>
</dbReference>
<dbReference type="InterPro" id="IPR008811">
    <property type="entry name" value="Glycosyl_hydrolases_36"/>
</dbReference>
<dbReference type="PANTHER" id="PTHR31268">
    <property type="match status" value="1"/>
</dbReference>
<evidence type="ECO:0000256" key="1">
    <source>
        <dbReference type="ARBA" id="ARBA00023277"/>
    </source>
</evidence>
<gene>
    <name evidence="2" type="ORF">GSD1FS_0515</name>
</gene>
<dbReference type="AlphaFoldDB" id="A0A7K1J3H1"/>
<sequence>MVSILLSVTSVAAHTESGPAGERAVVELPLNVASVNEGSTMGEPVTAVTVHAQLPVENPILEHATFQAGRSLSIGLRLPASQLSSSILCLYQHKEWWMRPTWVKNLHDIPERTQMIMWKTSSELNDNHDEQWHVLLAVSNGASRTDIRANASASAGSGDAGTERATDQVLVDISSNQAGHSGLDGLALVYAHGDDPYALVQQCALYAAEANNIRTVSERPFPKALQGLGWCTWDSLGQNVSEQAILEKMREFQANRVPISWVLIDDGWSRTSDSKLTGFEAAPSCFPQGLAHTVEVLKSEFGVRYVGVWQAFQGYWRGIDPAAPDFAPLHNVLEMLPNGMTVPAVPSAQSSDDAMFWHRWDTQLADAGVDFVKVDSQSTMSVFTRGVESFSELGERHRVLDEVTAELFDSALINCMGMAPENYWRRPSSPITRTSDDFFPNIPESLAEHAIENAYCSLLLGNLYHCDWDMFWTKHPHARTHALLRWISGGPIYCSDALGDTDAELLCAFVNADGTINRPEHVGIPVESSLLADPVHGETPLGIRNTYHGHEVVLFVGLNADRAQHVTLTARQEPITVNLPDASEHTIASGEIFEHDLNYGDSLLARY</sequence>
<name>A0A7K1J3H1_9BIFI</name>
<dbReference type="Gene3D" id="3.20.20.70">
    <property type="entry name" value="Aldolase class I"/>
    <property type="match status" value="1"/>
</dbReference>
<protein>
    <submittedName>
        <fullName evidence="2">Alpha-galactosidase</fullName>
    </submittedName>
</protein>
<dbReference type="RefSeq" id="WP_155588237.1">
    <property type="nucleotide sequence ID" value="NZ_WNLP01000002.1"/>
</dbReference>
<accession>A0A7K1J3H1</accession>
<dbReference type="PANTHER" id="PTHR31268:SF32">
    <property type="entry name" value="GALACTINOL--SUCROSE GALACTOSYLTRANSFERASE 2-RELATED"/>
    <property type="match status" value="1"/>
</dbReference>
<dbReference type="SUPFAM" id="SSF51445">
    <property type="entry name" value="(Trans)glycosidases"/>
    <property type="match status" value="1"/>
</dbReference>
<comment type="caution">
    <text evidence="2">The sequence shown here is derived from an EMBL/GenBank/DDBJ whole genome shotgun (WGS) entry which is preliminary data.</text>
</comment>
<dbReference type="Proteomes" id="UP000487882">
    <property type="component" value="Unassembled WGS sequence"/>
</dbReference>
<evidence type="ECO:0000313" key="3">
    <source>
        <dbReference type="Proteomes" id="UP000487882"/>
    </source>
</evidence>
<keyword evidence="1" id="KW-0119">Carbohydrate metabolism</keyword>
<dbReference type="InterPro" id="IPR013785">
    <property type="entry name" value="Aldolase_TIM"/>
</dbReference>